<proteinExistence type="predicted"/>
<comment type="caution">
    <text evidence="1">The sequence shown here is derived from an EMBL/GenBank/DDBJ whole genome shotgun (WGS) entry which is preliminary data.</text>
</comment>
<evidence type="ECO:0000313" key="2">
    <source>
        <dbReference type="Proteomes" id="UP000314294"/>
    </source>
</evidence>
<accession>A0A4Z2JD13</accession>
<reference evidence="1 2" key="1">
    <citation type="submission" date="2019-03" db="EMBL/GenBank/DDBJ databases">
        <title>First draft genome of Liparis tanakae, snailfish: a comprehensive survey of snailfish specific genes.</title>
        <authorList>
            <person name="Kim W."/>
            <person name="Song I."/>
            <person name="Jeong J.-H."/>
            <person name="Kim D."/>
            <person name="Kim S."/>
            <person name="Ryu S."/>
            <person name="Song J.Y."/>
            <person name="Lee S.K."/>
        </authorList>
    </citation>
    <scope>NUCLEOTIDE SEQUENCE [LARGE SCALE GENOMIC DNA]</scope>
    <source>
        <tissue evidence="1">Muscle</tissue>
    </source>
</reference>
<keyword evidence="2" id="KW-1185">Reference proteome</keyword>
<name>A0A4Z2JD13_9TELE</name>
<dbReference type="Proteomes" id="UP000314294">
    <property type="component" value="Unassembled WGS sequence"/>
</dbReference>
<protein>
    <submittedName>
        <fullName evidence="1">Uncharacterized protein</fullName>
    </submittedName>
</protein>
<gene>
    <name evidence="1" type="ORF">EYF80_002384</name>
</gene>
<dbReference type="EMBL" id="SRLO01000011">
    <property type="protein sequence ID" value="TNN87182.1"/>
    <property type="molecule type" value="Genomic_DNA"/>
</dbReference>
<dbReference type="AlphaFoldDB" id="A0A4Z2JD13"/>
<organism evidence="1 2">
    <name type="scientific">Liparis tanakae</name>
    <name type="common">Tanaka's snailfish</name>
    <dbReference type="NCBI Taxonomy" id="230148"/>
    <lineage>
        <taxon>Eukaryota</taxon>
        <taxon>Metazoa</taxon>
        <taxon>Chordata</taxon>
        <taxon>Craniata</taxon>
        <taxon>Vertebrata</taxon>
        <taxon>Euteleostomi</taxon>
        <taxon>Actinopterygii</taxon>
        <taxon>Neopterygii</taxon>
        <taxon>Teleostei</taxon>
        <taxon>Neoteleostei</taxon>
        <taxon>Acanthomorphata</taxon>
        <taxon>Eupercaria</taxon>
        <taxon>Perciformes</taxon>
        <taxon>Cottioidei</taxon>
        <taxon>Cottales</taxon>
        <taxon>Liparidae</taxon>
        <taxon>Liparis</taxon>
    </lineage>
</organism>
<evidence type="ECO:0000313" key="1">
    <source>
        <dbReference type="EMBL" id="TNN87182.1"/>
    </source>
</evidence>
<sequence>MHIINRETEVKITKPKLTTARSSCPLVFVLGHRETEQLLDTAVVRLPGRRLFLNRGPHGVTICVGAGRGEPVMSACGSTSHQHPTGAQVHLHSDVSTRDSGESSTTVAPIWRTGSGWGIGSTLRVQRSREPGCSKPPSCLGEEEVEPACQVREVAAAVHHPSLIEVAEVVGVACLDHQAFQARGEVVGVHQTLQVEEEEEVVVVHQTLQMEEEEEEEEGTG</sequence>